<gene>
    <name evidence="2" type="ORF">GJV77_00850</name>
</gene>
<keyword evidence="1" id="KW-1133">Transmembrane helix</keyword>
<dbReference type="OrthoDB" id="1453725at2"/>
<dbReference type="AlphaFoldDB" id="A0A7K1GHV9"/>
<keyword evidence="1" id="KW-0812">Transmembrane</keyword>
<sequence length="171" mass="18939">MYIKDLFTLFIKLTGFSTVLSSLLSLLNVGLVYLFGEQAYLKVMNIGVGQDMLFILIGVLLMYYADKLVSVFNLSKGFIDQTIALEGITSTDVIKIGVFIMGGYLLLDNLSFVVTAVIQRFSASASESHISIFTNYDLVKAGLNLVIAYIMLTNFSAIAKWFVQKGTEEKE</sequence>
<feature type="transmembrane region" description="Helical" evidence="1">
    <location>
        <begin position="46"/>
        <end position="65"/>
    </location>
</feature>
<evidence type="ECO:0000256" key="1">
    <source>
        <dbReference type="SAM" id="Phobius"/>
    </source>
</evidence>
<reference evidence="2 3" key="1">
    <citation type="journal article" date="2006" name="Int. J. Syst. Evol. Microbiol.">
        <title>Myroides pelagicus sp. nov., isolated from seawater in Thailand.</title>
        <authorList>
            <person name="Yoon J."/>
            <person name="Maneerat S."/>
            <person name="Kawai F."/>
            <person name="Yokota A."/>
        </authorList>
    </citation>
    <scope>NUCLEOTIDE SEQUENCE [LARGE SCALE GENOMIC DNA]</scope>
    <source>
        <strain evidence="2 3">SM1T</strain>
    </source>
</reference>
<feature type="transmembrane region" description="Helical" evidence="1">
    <location>
        <begin position="6"/>
        <end position="34"/>
    </location>
</feature>
<keyword evidence="1" id="KW-0472">Membrane</keyword>
<accession>A0A7K1GHV9</accession>
<feature type="transmembrane region" description="Helical" evidence="1">
    <location>
        <begin position="96"/>
        <end position="118"/>
    </location>
</feature>
<name>A0A7K1GHV9_9FLAO</name>
<proteinExistence type="predicted"/>
<protein>
    <submittedName>
        <fullName evidence="2">Uncharacterized protein</fullName>
    </submittedName>
</protein>
<keyword evidence="3" id="KW-1185">Reference proteome</keyword>
<dbReference type="Proteomes" id="UP000488936">
    <property type="component" value="Unassembled WGS sequence"/>
</dbReference>
<dbReference type="EMBL" id="WMJY01000001">
    <property type="protein sequence ID" value="MTH28476.1"/>
    <property type="molecule type" value="Genomic_DNA"/>
</dbReference>
<organism evidence="2 3">
    <name type="scientific">Myroides pelagicus</name>
    <dbReference type="NCBI Taxonomy" id="270914"/>
    <lineage>
        <taxon>Bacteria</taxon>
        <taxon>Pseudomonadati</taxon>
        <taxon>Bacteroidota</taxon>
        <taxon>Flavobacteriia</taxon>
        <taxon>Flavobacteriales</taxon>
        <taxon>Flavobacteriaceae</taxon>
        <taxon>Myroides</taxon>
    </lineage>
</organism>
<comment type="caution">
    <text evidence="2">The sequence shown here is derived from an EMBL/GenBank/DDBJ whole genome shotgun (WGS) entry which is preliminary data.</text>
</comment>
<evidence type="ECO:0000313" key="2">
    <source>
        <dbReference type="EMBL" id="MTH28476.1"/>
    </source>
</evidence>
<evidence type="ECO:0000313" key="3">
    <source>
        <dbReference type="Proteomes" id="UP000488936"/>
    </source>
</evidence>
<dbReference type="RefSeq" id="WP_155034465.1">
    <property type="nucleotide sequence ID" value="NZ_JBHTIG010000060.1"/>
</dbReference>
<feature type="transmembrane region" description="Helical" evidence="1">
    <location>
        <begin position="138"/>
        <end position="163"/>
    </location>
</feature>